<evidence type="ECO:0000256" key="1">
    <source>
        <dbReference type="SAM" id="MobiDB-lite"/>
    </source>
</evidence>
<comment type="caution">
    <text evidence="3">The sequence shown here is derived from an EMBL/GenBank/DDBJ whole genome shotgun (WGS) entry which is preliminary data.</text>
</comment>
<organism evidence="3 4">
    <name type="scientific">OM182 bacterium MED-G28</name>
    <dbReference type="NCBI Taxonomy" id="1986256"/>
    <lineage>
        <taxon>Bacteria</taxon>
        <taxon>Pseudomonadati</taxon>
        <taxon>Pseudomonadota</taxon>
        <taxon>Gammaproteobacteria</taxon>
        <taxon>OMG group</taxon>
        <taxon>OM182 clade</taxon>
    </lineage>
</organism>
<feature type="compositionally biased region" description="Acidic residues" evidence="1">
    <location>
        <begin position="70"/>
        <end position="79"/>
    </location>
</feature>
<name>A0A2A5WDI0_9GAMM</name>
<feature type="chain" id="PRO_5012743501" description="TonB-dependent receptor" evidence="2">
    <location>
        <begin position="29"/>
        <end position="102"/>
    </location>
</feature>
<gene>
    <name evidence="3" type="ORF">CNF02_04105</name>
</gene>
<accession>A0A2A5WDI0</accession>
<reference evidence="3 4" key="1">
    <citation type="submission" date="2017-08" db="EMBL/GenBank/DDBJ databases">
        <title>Fine stratification of microbial communities through a metagenomic profile of the photic zone.</title>
        <authorList>
            <person name="Haro-Moreno J.M."/>
            <person name="Lopez-Perez M."/>
            <person name="De La Torre J."/>
            <person name="Picazo A."/>
            <person name="Camacho A."/>
            <person name="Rodriguez-Valera F."/>
        </authorList>
    </citation>
    <scope>NUCLEOTIDE SEQUENCE [LARGE SCALE GENOMIC DNA]</scope>
    <source>
        <strain evidence="3">MED-G28</strain>
    </source>
</reference>
<dbReference type="EMBL" id="NTJZ01000003">
    <property type="protein sequence ID" value="PDH34550.1"/>
    <property type="molecule type" value="Genomic_DNA"/>
</dbReference>
<protein>
    <recommendedName>
        <fullName evidence="5">TonB-dependent receptor</fullName>
    </recommendedName>
</protein>
<evidence type="ECO:0000313" key="3">
    <source>
        <dbReference type="EMBL" id="PDH34550.1"/>
    </source>
</evidence>
<evidence type="ECO:0000256" key="2">
    <source>
        <dbReference type="SAM" id="SignalP"/>
    </source>
</evidence>
<proteinExistence type="predicted"/>
<feature type="region of interest" description="Disordered" evidence="1">
    <location>
        <begin position="67"/>
        <end position="102"/>
    </location>
</feature>
<evidence type="ECO:0008006" key="5">
    <source>
        <dbReference type="Google" id="ProtNLM"/>
    </source>
</evidence>
<dbReference type="AlphaFoldDB" id="A0A2A5WDI0"/>
<dbReference type="Proteomes" id="UP000219329">
    <property type="component" value="Unassembled WGS sequence"/>
</dbReference>
<keyword evidence="2" id="KW-0732">Signal</keyword>
<evidence type="ECO:0000313" key="4">
    <source>
        <dbReference type="Proteomes" id="UP000219329"/>
    </source>
</evidence>
<feature type="signal peptide" evidence="2">
    <location>
        <begin position="1"/>
        <end position="28"/>
    </location>
</feature>
<sequence length="102" mass="11120">MSPLAKESYYVKKTILLFAGLLSLSAAAQDSQSADTEQEAQTEQQVIDPELTLEELNVAENDELILGADEGGEESEEENSNSRFIPTEQISQDLGVSFPVDI</sequence>